<comment type="caution">
    <text evidence="2">The sequence shown here is derived from an EMBL/GenBank/DDBJ whole genome shotgun (WGS) entry which is preliminary data.</text>
</comment>
<feature type="non-terminal residue" evidence="2">
    <location>
        <position position="1"/>
    </location>
</feature>
<dbReference type="GO" id="GO:0006260">
    <property type="term" value="P:DNA replication"/>
    <property type="evidence" value="ECO:0007669"/>
    <property type="project" value="InterPro"/>
</dbReference>
<dbReference type="GO" id="GO:0008408">
    <property type="term" value="F:3'-5' exonuclease activity"/>
    <property type="evidence" value="ECO:0007669"/>
    <property type="project" value="InterPro"/>
</dbReference>
<proteinExistence type="predicted"/>
<dbReference type="InterPro" id="IPR004805">
    <property type="entry name" value="DnaE2/DnaE/PolC"/>
</dbReference>
<evidence type="ECO:0000313" key="3">
    <source>
        <dbReference type="Proteomes" id="UP000257479"/>
    </source>
</evidence>
<feature type="domain" description="DNA polymerase III alpha subunit finger" evidence="1">
    <location>
        <begin position="2"/>
        <end position="65"/>
    </location>
</feature>
<dbReference type="Proteomes" id="UP000257479">
    <property type="component" value="Unassembled WGS sequence"/>
</dbReference>
<evidence type="ECO:0000313" key="2">
    <source>
        <dbReference type="EMBL" id="HAN24993.1"/>
    </source>
</evidence>
<dbReference type="AlphaFoldDB" id="A0A3C1KES0"/>
<dbReference type="PANTHER" id="PTHR32294:SF0">
    <property type="entry name" value="DNA POLYMERASE III SUBUNIT ALPHA"/>
    <property type="match status" value="1"/>
</dbReference>
<accession>A0A3C1KES0</accession>
<dbReference type="InterPro" id="IPR040982">
    <property type="entry name" value="DNA_pol3_finger"/>
</dbReference>
<dbReference type="EMBL" id="DMNG01000179">
    <property type="protein sequence ID" value="HAN24993.1"/>
    <property type="molecule type" value="Genomic_DNA"/>
</dbReference>
<name>A0A3C1KES0_9MICO</name>
<gene>
    <name evidence="2" type="ORF">DCP95_10545</name>
</gene>
<dbReference type="Pfam" id="PF17657">
    <property type="entry name" value="DNA_pol3_finger"/>
    <property type="match status" value="1"/>
</dbReference>
<feature type="non-terminal residue" evidence="2">
    <location>
        <position position="65"/>
    </location>
</feature>
<sequence>LMKPDNFEDISAVIALYRPGPMGANSHTNYALRKNGLQEITPIHREFEESLAEILSTSYGLIIYQ</sequence>
<evidence type="ECO:0000259" key="1">
    <source>
        <dbReference type="Pfam" id="PF17657"/>
    </source>
</evidence>
<protein>
    <recommendedName>
        <fullName evidence="1">DNA polymerase III alpha subunit finger domain-containing protein</fullName>
    </recommendedName>
</protein>
<dbReference type="PANTHER" id="PTHR32294">
    <property type="entry name" value="DNA POLYMERASE III SUBUNIT ALPHA"/>
    <property type="match status" value="1"/>
</dbReference>
<reference evidence="2 3" key="1">
    <citation type="journal article" date="2018" name="Nat. Biotechnol.">
        <title>A standardized bacterial taxonomy based on genome phylogeny substantially revises the tree of life.</title>
        <authorList>
            <person name="Parks D.H."/>
            <person name="Chuvochina M."/>
            <person name="Waite D.W."/>
            <person name="Rinke C."/>
            <person name="Skarshewski A."/>
            <person name="Chaumeil P.A."/>
            <person name="Hugenholtz P."/>
        </authorList>
    </citation>
    <scope>NUCLEOTIDE SEQUENCE [LARGE SCALE GENOMIC DNA]</scope>
    <source>
        <strain evidence="2">UBA9152</strain>
    </source>
</reference>
<organism evidence="2 3">
    <name type="scientific">Microbacterium ginsengisoli</name>
    <dbReference type="NCBI Taxonomy" id="400772"/>
    <lineage>
        <taxon>Bacteria</taxon>
        <taxon>Bacillati</taxon>
        <taxon>Actinomycetota</taxon>
        <taxon>Actinomycetes</taxon>
        <taxon>Micrococcales</taxon>
        <taxon>Microbacteriaceae</taxon>
        <taxon>Microbacterium</taxon>
    </lineage>
</organism>